<gene>
    <name evidence="8" type="primary">pth</name>
    <name evidence="11" type="ORF">SAMN04488502_102269</name>
</gene>
<evidence type="ECO:0000256" key="7">
    <source>
        <dbReference type="ARBA" id="ARBA00050038"/>
    </source>
</evidence>
<evidence type="ECO:0000256" key="8">
    <source>
        <dbReference type="HAMAP-Rule" id="MF_00083"/>
    </source>
</evidence>
<keyword evidence="2 8" id="KW-0820">tRNA-binding</keyword>
<dbReference type="STRING" id="146817.SAMN04488502_102269"/>
<dbReference type="InterPro" id="IPR036416">
    <property type="entry name" value="Pept_tRNA_hydro_sf"/>
</dbReference>
<dbReference type="OrthoDB" id="9800507at2"/>
<dbReference type="EMBL" id="FNHB01000002">
    <property type="protein sequence ID" value="SDM13439.1"/>
    <property type="molecule type" value="Genomic_DNA"/>
</dbReference>
<name>A0A1G9QQZ8_9FIRM</name>
<keyword evidence="8" id="KW-0963">Cytoplasm</keyword>
<evidence type="ECO:0000313" key="11">
    <source>
        <dbReference type="EMBL" id="SDM13439.1"/>
    </source>
</evidence>
<dbReference type="EC" id="3.1.1.29" evidence="1 8"/>
<comment type="function">
    <text evidence="8">Hydrolyzes ribosome-free peptidyl-tRNAs (with 1 or more amino acids incorporated), which drop off the ribosome during protein synthesis, or as a result of ribosome stalling.</text>
</comment>
<dbReference type="GO" id="GO:0004045">
    <property type="term" value="F:peptidyl-tRNA hydrolase activity"/>
    <property type="evidence" value="ECO:0007669"/>
    <property type="project" value="UniProtKB-UniRule"/>
</dbReference>
<accession>A0A1G9QQZ8</accession>
<proteinExistence type="inferred from homology"/>
<dbReference type="GO" id="GO:0000049">
    <property type="term" value="F:tRNA binding"/>
    <property type="evidence" value="ECO:0007669"/>
    <property type="project" value="UniProtKB-UniRule"/>
</dbReference>
<comment type="function">
    <text evidence="8">Catalyzes the release of premature peptidyl moieties from peptidyl-tRNA molecules trapped in stalled 50S ribosomal subunits, and thus maintains levels of free tRNAs and 50S ribosomes.</text>
</comment>
<feature type="site" description="Stabilizes the basic form of H active site to accept a proton" evidence="8">
    <location>
        <position position="92"/>
    </location>
</feature>
<dbReference type="PROSITE" id="PS01195">
    <property type="entry name" value="PEPT_TRNA_HYDROL_1"/>
    <property type="match status" value="1"/>
</dbReference>
<feature type="active site" description="Proton acceptor" evidence="8">
    <location>
        <position position="19"/>
    </location>
</feature>
<dbReference type="SUPFAM" id="SSF53178">
    <property type="entry name" value="Peptidyl-tRNA hydrolase-like"/>
    <property type="match status" value="1"/>
</dbReference>
<keyword evidence="4 8" id="KW-0694">RNA-binding</keyword>
<protein>
    <recommendedName>
        <fullName evidence="7 8">Peptidyl-tRNA hydrolase</fullName>
        <shortName evidence="8">Pth</shortName>
        <ecNumber evidence="1 8">3.1.1.29</ecNumber>
    </recommendedName>
</protein>
<feature type="binding site" evidence="8">
    <location>
        <position position="65"/>
    </location>
    <ligand>
        <name>tRNA</name>
        <dbReference type="ChEBI" id="CHEBI:17843"/>
    </ligand>
</feature>
<keyword evidence="3 8" id="KW-0378">Hydrolase</keyword>
<dbReference type="FunFam" id="3.40.50.1470:FF:000001">
    <property type="entry name" value="Peptidyl-tRNA hydrolase"/>
    <property type="match status" value="1"/>
</dbReference>
<evidence type="ECO:0000256" key="2">
    <source>
        <dbReference type="ARBA" id="ARBA00022555"/>
    </source>
</evidence>
<dbReference type="RefSeq" id="WP_092070673.1">
    <property type="nucleotide sequence ID" value="NZ_FNHB01000002.1"/>
</dbReference>
<dbReference type="Gene3D" id="3.40.50.1470">
    <property type="entry name" value="Peptidyl-tRNA hydrolase"/>
    <property type="match status" value="1"/>
</dbReference>
<dbReference type="GO" id="GO:0072344">
    <property type="term" value="P:rescue of stalled ribosome"/>
    <property type="evidence" value="ECO:0007669"/>
    <property type="project" value="UniProtKB-UniRule"/>
</dbReference>
<keyword evidence="12" id="KW-1185">Reference proteome</keyword>
<comment type="subcellular location">
    <subcellularLocation>
        <location evidence="8">Cytoplasm</location>
    </subcellularLocation>
</comment>
<dbReference type="InterPro" id="IPR018171">
    <property type="entry name" value="Pept_tRNA_hydro_CS"/>
</dbReference>
<dbReference type="PANTHER" id="PTHR17224:SF1">
    <property type="entry name" value="PEPTIDYL-TRNA HYDROLASE"/>
    <property type="match status" value="1"/>
</dbReference>
<reference evidence="11 12" key="1">
    <citation type="submission" date="2016-10" db="EMBL/GenBank/DDBJ databases">
        <authorList>
            <person name="de Groot N.N."/>
        </authorList>
    </citation>
    <scope>NUCLEOTIDE SEQUENCE [LARGE SCALE GENOMIC DNA]</scope>
    <source>
        <strain evidence="11 12">DSM 1736</strain>
    </source>
</reference>
<feature type="binding site" evidence="8">
    <location>
        <position position="67"/>
    </location>
    <ligand>
        <name>tRNA</name>
        <dbReference type="ChEBI" id="CHEBI:17843"/>
    </ligand>
</feature>
<evidence type="ECO:0000313" key="12">
    <source>
        <dbReference type="Proteomes" id="UP000214880"/>
    </source>
</evidence>
<comment type="catalytic activity">
    <reaction evidence="6 8 9">
        <text>an N-acyl-L-alpha-aminoacyl-tRNA + H2O = an N-acyl-L-amino acid + a tRNA + H(+)</text>
        <dbReference type="Rhea" id="RHEA:54448"/>
        <dbReference type="Rhea" id="RHEA-COMP:10123"/>
        <dbReference type="Rhea" id="RHEA-COMP:13883"/>
        <dbReference type="ChEBI" id="CHEBI:15377"/>
        <dbReference type="ChEBI" id="CHEBI:15378"/>
        <dbReference type="ChEBI" id="CHEBI:59874"/>
        <dbReference type="ChEBI" id="CHEBI:78442"/>
        <dbReference type="ChEBI" id="CHEBI:138191"/>
        <dbReference type="EC" id="3.1.1.29"/>
    </reaction>
</comment>
<dbReference type="GO" id="GO:0006515">
    <property type="term" value="P:protein quality control for misfolded or incompletely synthesized proteins"/>
    <property type="evidence" value="ECO:0007669"/>
    <property type="project" value="UniProtKB-UniRule"/>
</dbReference>
<dbReference type="PANTHER" id="PTHR17224">
    <property type="entry name" value="PEPTIDYL-TRNA HYDROLASE"/>
    <property type="match status" value="1"/>
</dbReference>
<feature type="site" description="Discriminates between blocked and unblocked aminoacyl-tRNA" evidence="8">
    <location>
        <position position="9"/>
    </location>
</feature>
<dbReference type="HAMAP" id="MF_00083">
    <property type="entry name" value="Pept_tRNA_hydro_bact"/>
    <property type="match status" value="1"/>
</dbReference>
<evidence type="ECO:0000256" key="1">
    <source>
        <dbReference type="ARBA" id="ARBA00013260"/>
    </source>
</evidence>
<organism evidence="11 12">
    <name type="scientific">Dendrosporobacter quercicolus</name>
    <dbReference type="NCBI Taxonomy" id="146817"/>
    <lineage>
        <taxon>Bacteria</taxon>
        <taxon>Bacillati</taxon>
        <taxon>Bacillota</taxon>
        <taxon>Negativicutes</taxon>
        <taxon>Selenomonadales</taxon>
        <taxon>Sporomusaceae</taxon>
        <taxon>Dendrosporobacter</taxon>
    </lineage>
</organism>
<evidence type="ECO:0000256" key="5">
    <source>
        <dbReference type="ARBA" id="ARBA00038063"/>
    </source>
</evidence>
<comment type="caution">
    <text evidence="8">Lacks conserved residue(s) required for the propagation of feature annotation.</text>
</comment>
<evidence type="ECO:0000256" key="9">
    <source>
        <dbReference type="RuleBase" id="RU000673"/>
    </source>
</evidence>
<sequence>MKIVVGLGNPGQEYCATRHNAGFMVIDELARRWEAQHWRRKFEAEIAEERSIAGGPVLLVKPQTYMNLSGDAVGALAKWYKVSAENITVIYDDMDLAVGRIRLRGKGSSGGHRGVESLISQLGADCFNRVRVGIGRPPAGWTVNHYVLSRFDSEEQPLIKGAVERSAEAVECVIAHGLAKAMNSFSK</sequence>
<evidence type="ECO:0000256" key="3">
    <source>
        <dbReference type="ARBA" id="ARBA00022801"/>
    </source>
</evidence>
<dbReference type="GO" id="GO:0005737">
    <property type="term" value="C:cytoplasm"/>
    <property type="evidence" value="ECO:0007669"/>
    <property type="project" value="UniProtKB-SubCell"/>
</dbReference>
<evidence type="ECO:0000256" key="4">
    <source>
        <dbReference type="ARBA" id="ARBA00022884"/>
    </source>
</evidence>
<dbReference type="Pfam" id="PF01195">
    <property type="entry name" value="Pept_tRNA_hydro"/>
    <property type="match status" value="1"/>
</dbReference>
<dbReference type="CDD" id="cd00462">
    <property type="entry name" value="PTH"/>
    <property type="match status" value="1"/>
</dbReference>
<evidence type="ECO:0000256" key="6">
    <source>
        <dbReference type="ARBA" id="ARBA00048707"/>
    </source>
</evidence>
<comment type="subunit">
    <text evidence="8">Monomer.</text>
</comment>
<dbReference type="Proteomes" id="UP000214880">
    <property type="component" value="Unassembled WGS sequence"/>
</dbReference>
<dbReference type="AlphaFoldDB" id="A0A1G9QQZ8"/>
<comment type="similarity">
    <text evidence="5 8 10">Belongs to the PTH family.</text>
</comment>
<dbReference type="InterPro" id="IPR001328">
    <property type="entry name" value="Pept_tRNA_hydro"/>
</dbReference>
<evidence type="ECO:0000256" key="10">
    <source>
        <dbReference type="RuleBase" id="RU004320"/>
    </source>
</evidence>
<feature type="binding site" evidence="8">
    <location>
        <position position="14"/>
    </location>
    <ligand>
        <name>tRNA</name>
        <dbReference type="ChEBI" id="CHEBI:17843"/>
    </ligand>
</feature>
<dbReference type="NCBIfam" id="TIGR00447">
    <property type="entry name" value="pth"/>
    <property type="match status" value="1"/>
</dbReference>